<protein>
    <submittedName>
        <fullName evidence="4">Major capsid protein</fullName>
    </submittedName>
</protein>
<dbReference type="GeneID" id="65066774"/>
<dbReference type="RefSeq" id="YP_010077858.1">
    <property type="nucleotide sequence ID" value="NC_054952.1"/>
</dbReference>
<dbReference type="KEGG" id="vg:65066774"/>
<proteinExistence type="predicted"/>
<evidence type="ECO:0000313" key="5">
    <source>
        <dbReference type="Proteomes" id="UP000224291"/>
    </source>
</evidence>
<name>A0A0H4IPI2_9CAUD</name>
<evidence type="ECO:0000256" key="2">
    <source>
        <dbReference type="ARBA" id="ARBA00022561"/>
    </source>
</evidence>
<keyword evidence="5" id="KW-1185">Reference proteome</keyword>
<evidence type="ECO:0000313" key="4">
    <source>
        <dbReference type="EMBL" id="AKO61665.1"/>
    </source>
</evidence>
<reference evidence="4 5" key="1">
    <citation type="submission" date="2015-05" db="EMBL/GenBank/DDBJ databases">
        <authorList>
            <person name="Liu X."/>
            <person name="Tong Y."/>
            <person name="Huang Y."/>
            <person name="Fan H."/>
            <person name="An X."/>
            <person name="Mi Z."/>
            <person name="Zhang Z."/>
        </authorList>
    </citation>
    <scope>NUCLEOTIDE SEQUENCE [LARGE SCALE GENOMIC DNA]</scope>
</reference>
<dbReference type="GO" id="GO:0019028">
    <property type="term" value="C:viral capsid"/>
    <property type="evidence" value="ECO:0007669"/>
    <property type="project" value="UniProtKB-KW"/>
</dbReference>
<evidence type="ECO:0000256" key="1">
    <source>
        <dbReference type="ARBA" id="ARBA00004328"/>
    </source>
</evidence>
<dbReference type="InterPro" id="IPR010762">
    <property type="entry name" value="Gp23/Gp24_T4-like"/>
</dbReference>
<accession>A0A0H4IPI2</accession>
<keyword evidence="2" id="KW-0167">Capsid protein</keyword>
<organism evidence="4 5">
    <name type="scientific">Stenotrophomonas phage IME-SM1</name>
    <dbReference type="NCBI Taxonomy" id="1654717"/>
    <lineage>
        <taxon>Viruses</taxon>
        <taxon>Duplodnaviria</taxon>
        <taxon>Heunggongvirae</taxon>
        <taxon>Uroviricota</taxon>
        <taxon>Caudoviricetes</taxon>
        <taxon>Menderavirus</taxon>
        <taxon>Menderavirus IMESM1</taxon>
    </lineage>
</organism>
<dbReference type="Pfam" id="PF07068">
    <property type="entry name" value="Gp23"/>
    <property type="match status" value="1"/>
</dbReference>
<keyword evidence="3" id="KW-0946">Virion</keyword>
<dbReference type="Proteomes" id="UP000224291">
    <property type="component" value="Segment"/>
</dbReference>
<sequence>MSDNTEQKSHSELLLEKWDGVLHAKGEQEIVSTHRQKVTAQLLENTQEYLAESSNVTSGVQNWDPVLIAMVRRMAPKLIAYDFLGVQPMSAPTGLIFSLKARAAQTPPNGNPQGGPEILGLDEANTAYSGRGTHAGDDPFDAAFETGFTKTTAAGEVDLWNSVGVTIDKVSITAGTRQLRADYSIELAQDMKRVHGLDADAELVNILSSEIIAEMNREAVRTCYSAAKLGAQFATTAGTFDLNADADGRWSVERFKGLMFAIERDANRIAIESRRGKGNFLIVSSDVASALAMAGILDYAPALNSQVNLEVDATGATYAGNAGRYRVYIDPYLGVDAYLVGYKGSSAYDAGLYFAPYVPLELFRATDPTNFHPALGFKTRYAMAENPFVGNSTNIKANNNFYYRKAKVTNLL</sequence>
<comment type="subcellular location">
    <subcellularLocation>
        <location evidence="1">Virion</location>
    </subcellularLocation>
</comment>
<dbReference type="EMBL" id="KR560069">
    <property type="protein sequence ID" value="AKO61665.1"/>
    <property type="molecule type" value="Genomic_DNA"/>
</dbReference>
<evidence type="ECO:0000256" key="3">
    <source>
        <dbReference type="ARBA" id="ARBA00022844"/>
    </source>
</evidence>